<proteinExistence type="predicted"/>
<evidence type="ECO:0000313" key="2">
    <source>
        <dbReference type="Proteomes" id="UP001057402"/>
    </source>
</evidence>
<name>A0ACB9P0Z1_9MYRT</name>
<protein>
    <submittedName>
        <fullName evidence="1">Uncharacterized protein</fullName>
    </submittedName>
</protein>
<reference evidence="2" key="1">
    <citation type="journal article" date="2023" name="Front. Plant Sci.">
        <title>Chromosomal-level genome assembly of Melastoma candidum provides insights into trichome evolution.</title>
        <authorList>
            <person name="Zhong Y."/>
            <person name="Wu W."/>
            <person name="Sun C."/>
            <person name="Zou P."/>
            <person name="Liu Y."/>
            <person name="Dai S."/>
            <person name="Zhou R."/>
        </authorList>
    </citation>
    <scope>NUCLEOTIDE SEQUENCE [LARGE SCALE GENOMIC DNA]</scope>
</reference>
<organism evidence="1 2">
    <name type="scientific">Melastoma candidum</name>
    <dbReference type="NCBI Taxonomy" id="119954"/>
    <lineage>
        <taxon>Eukaryota</taxon>
        <taxon>Viridiplantae</taxon>
        <taxon>Streptophyta</taxon>
        <taxon>Embryophyta</taxon>
        <taxon>Tracheophyta</taxon>
        <taxon>Spermatophyta</taxon>
        <taxon>Magnoliopsida</taxon>
        <taxon>eudicotyledons</taxon>
        <taxon>Gunneridae</taxon>
        <taxon>Pentapetalae</taxon>
        <taxon>rosids</taxon>
        <taxon>malvids</taxon>
        <taxon>Myrtales</taxon>
        <taxon>Melastomataceae</taxon>
        <taxon>Melastomatoideae</taxon>
        <taxon>Melastomateae</taxon>
        <taxon>Melastoma</taxon>
    </lineage>
</organism>
<sequence>MGDDKLRGRRHRLILLPQSTQLQTASKFFSSSSSFPVFFLPKPLAALPHTLSAMPSVGGGGGAAASSGKIHRLEVENFKSYRGHQVIGPFHDFTAIIGPNGAAKSNLMDAISFVLGVRTAHLRGSQLKDLIYAADDSEREGKGRKAFVRMVYRMGDGTELEFTRSITAAGGSEYRVDGRVVGWDEYKSRLKGLGILVSARNFLVFQGDVESIASKNPKELTALLEQISGSEELKRDYEQLEADKGIAEQKSVEAYEKKKRVVADRKQKKEQKEEAEKHFRLQDQLKRVKAEYYLWQLFYTEKDINKLNDDLDVDVKKRQDVMHELEGFENEASKKKKEQAKYQKEIALCERKISERSRRLDNNQPQLLKLKEETSRIQSKIENARKEIGRRKKEARKHTDEIKVLQKGIQDVKAKLKELRENGRDGAQKLQLNDDELQHYFKIKEDAGKKTAKLRDEKDVLDRQQLTNIEAQKNLDENLQQLHNRECELESQEKQMRQRLDKIRESSDKFKNEIKELKEELKVMKDKNQNARSKHEHLKLRLGEVEDKLSESRADRYENERDARLSQAVDSLKCLFRGVHGLVTDVCKPTQKKYNLAVTVAMGKFMDAVVVEDEQTGKECIKYLKDQRLPPQTFIPLQSVRVKPIIERLRTLGGTSRLVFDVIQFDSALEKAVLFAVGNTLVCDNLDEAKRLSWSGDRCKVVTIDGTLLTKSGTMTGGPTGGMEARSKKWNDAEIEKLKKSKEQLEAELEKLGSIREMQLKESEVSGKISGLEKKMQYAEIEKQSIKDKLGNLKQERQNIKAQIDRLNPELVKVMRSSHLSAKTMLVKHSSCLNCLPLKDAVEKRGGDILKLEKRINEIVDRIYKNFSESVGVANVREYEENQLKVTQQMAQERFNLSEQLAKLTQQLEFEKKHDVDLRNRLHHLESDLKEEVHEWKQSTMNVKRRS</sequence>
<evidence type="ECO:0000313" key="1">
    <source>
        <dbReference type="EMBL" id="KAI4340175.1"/>
    </source>
</evidence>
<keyword evidence="2" id="KW-1185">Reference proteome</keyword>
<accession>A0ACB9P0Z1</accession>
<gene>
    <name evidence="1" type="ORF">MLD38_025038</name>
</gene>
<dbReference type="EMBL" id="CM042886">
    <property type="protein sequence ID" value="KAI4340175.1"/>
    <property type="molecule type" value="Genomic_DNA"/>
</dbReference>
<dbReference type="Proteomes" id="UP001057402">
    <property type="component" value="Chromosome 7"/>
</dbReference>
<comment type="caution">
    <text evidence="1">The sequence shown here is derived from an EMBL/GenBank/DDBJ whole genome shotgun (WGS) entry which is preliminary data.</text>
</comment>